<comment type="caution">
    <text evidence="1">The sequence shown here is derived from an EMBL/GenBank/DDBJ whole genome shotgun (WGS) entry which is preliminary data.</text>
</comment>
<reference evidence="2" key="1">
    <citation type="journal article" date="2019" name="Int. J. Syst. Evol. Microbiol.">
        <title>The Global Catalogue of Microorganisms (GCM) 10K type strain sequencing project: providing services to taxonomists for standard genome sequencing and annotation.</title>
        <authorList>
            <consortium name="The Broad Institute Genomics Platform"/>
            <consortium name="The Broad Institute Genome Sequencing Center for Infectious Disease"/>
            <person name="Wu L."/>
            <person name="Ma J."/>
        </authorList>
    </citation>
    <scope>NUCLEOTIDE SEQUENCE [LARGE SCALE GENOMIC DNA]</scope>
    <source>
        <strain evidence="2">CGMCC 1.15772</strain>
    </source>
</reference>
<dbReference type="InterPro" id="IPR033904">
    <property type="entry name" value="Trans_IPPS_HH"/>
</dbReference>
<dbReference type="CDD" id="cd00683">
    <property type="entry name" value="Trans_IPPS_HH"/>
    <property type="match status" value="1"/>
</dbReference>
<evidence type="ECO:0000313" key="1">
    <source>
        <dbReference type="EMBL" id="MFC6592309.1"/>
    </source>
</evidence>
<accession>A0ABW1YHH6</accession>
<organism evidence="1 2">
    <name type="scientific">Deinococcus lacus</name>
    <dbReference type="NCBI Taxonomy" id="392561"/>
    <lineage>
        <taxon>Bacteria</taxon>
        <taxon>Thermotogati</taxon>
        <taxon>Deinococcota</taxon>
        <taxon>Deinococci</taxon>
        <taxon>Deinococcales</taxon>
        <taxon>Deinococcaceae</taxon>
        <taxon>Deinococcus</taxon>
    </lineage>
</organism>
<keyword evidence="2" id="KW-1185">Reference proteome</keyword>
<dbReference type="InterPro" id="IPR002060">
    <property type="entry name" value="Squ/phyt_synthse"/>
</dbReference>
<dbReference type="InterPro" id="IPR008949">
    <property type="entry name" value="Isoprenoid_synthase_dom_sf"/>
</dbReference>
<name>A0ABW1YHH6_9DEIO</name>
<evidence type="ECO:0000313" key="2">
    <source>
        <dbReference type="Proteomes" id="UP001596297"/>
    </source>
</evidence>
<dbReference type="EMBL" id="JBHSWD010000001">
    <property type="protein sequence ID" value="MFC6592309.1"/>
    <property type="molecule type" value="Genomic_DNA"/>
</dbReference>
<gene>
    <name evidence="1" type="ORF">ACFP81_10090</name>
</gene>
<dbReference type="Gene3D" id="1.10.600.10">
    <property type="entry name" value="Farnesyl Diphosphate Synthase"/>
    <property type="match status" value="1"/>
</dbReference>
<dbReference type="SUPFAM" id="SSF48576">
    <property type="entry name" value="Terpenoid synthases"/>
    <property type="match status" value="1"/>
</dbReference>
<dbReference type="RefSeq" id="WP_380083328.1">
    <property type="nucleotide sequence ID" value="NZ_JBHSWD010000001.1"/>
</dbReference>
<dbReference type="Pfam" id="PF00494">
    <property type="entry name" value="SQS_PSY"/>
    <property type="match status" value="1"/>
</dbReference>
<protein>
    <submittedName>
        <fullName evidence="1">Phytoene/squalene synthase family protein</fullName>
    </submittedName>
</protein>
<sequence>MPIYTPTTSTPLPAAVEHCRRITKRGSPTLYLGSRLLGAREQAAVWAVYATYEQGNGIAQLGNPSLAALGLQEWWQGIRAAFQGRPGGQPVSTALAWAAQAYSLSERPFEDLYQGFQMDVTGQEYGSAEDLALYCRRVAGVLGELLIPVSGQHHPDIDPEPLVQLGQAIRLTHILRDVGPDLARGRLYLPQQRLEHYGISRESLGQADLPEGYTELMGELTATARDWYQASQSVLPQLQGRARLAIATASLTYQALLDAVEQSGYDPAKSVQVSRRHRLRMVPRALHLMSARH</sequence>
<dbReference type="Proteomes" id="UP001596297">
    <property type="component" value="Unassembled WGS sequence"/>
</dbReference>
<proteinExistence type="predicted"/>
<dbReference type="PANTHER" id="PTHR31480">
    <property type="entry name" value="BIFUNCTIONAL LYCOPENE CYCLASE/PHYTOENE SYNTHASE"/>
    <property type="match status" value="1"/>
</dbReference>